<dbReference type="EMBL" id="JACSQZ010000010">
    <property type="protein sequence ID" value="MBD7914408.1"/>
    <property type="molecule type" value="Genomic_DNA"/>
</dbReference>
<dbReference type="PANTHER" id="PTHR42846:SF1">
    <property type="entry name" value="NI-SIROHYDROCHLORIN A,C-DIAMIDE REDUCTIVE CYCLASE COMPLEX, COMPONENT CFBD"/>
    <property type="match status" value="1"/>
</dbReference>
<dbReference type="CDD" id="cd00316">
    <property type="entry name" value="Oxidoreductase_nitrogenase"/>
    <property type="match status" value="1"/>
</dbReference>
<dbReference type="Gene3D" id="3.40.50.1980">
    <property type="entry name" value="Nitrogenase molybdenum iron protein domain"/>
    <property type="match status" value="1"/>
</dbReference>
<sequence length="416" mass="47476">MYYSLDVLNKLSDIKEDSDVKVLSYAIFPGTHCPLFGVALTASYIEDLAILVVGTSECTYYTKVFSSNKNKDKVYSLVLKEKEVVFGADKTVKEAVKYIKELENPSGIMIVTTCVPELIGEDYSGIKVEIEEEIGLPIFVVRTEHYKCNSHIPGMTRAMNSLIEVMKDVKEKNGVNIIGHRAEGIENTEMYKILSKKGIEINTIIPSRCKLNEVMNATKANLNIVTDMIALDLAKDMEKKFNIPYIFFDKHMNKEIIINNYEKISNTLNINISEEVKELIEEYDKLFNKAKELLKHKSFIYGNTPMMAFETSEFLVELGLEPKMIQIRELYEVDKIWKDKILEARYNPYITRIANIAPMRELYDKLDADIYIGHENPMLLKSKGMSQITLDSNAQKIGFELPIGVIKTILEKVGEN</sequence>
<accession>A0ABR8Q1W1</accession>
<comment type="caution">
    <text evidence="3">The sequence shown here is derived from an EMBL/GenBank/DDBJ whole genome shotgun (WGS) entry which is preliminary data.</text>
</comment>
<dbReference type="RefSeq" id="WP_191748983.1">
    <property type="nucleotide sequence ID" value="NZ_JACSQZ010000010.1"/>
</dbReference>
<dbReference type="InterPro" id="IPR000510">
    <property type="entry name" value="Nase/OxRdtase_comp1"/>
</dbReference>
<protein>
    <submittedName>
        <fullName evidence="3">Oxalate:formate antiporter</fullName>
    </submittedName>
</protein>
<organism evidence="3 4">
    <name type="scientific">Clostridium gallinarum</name>
    <dbReference type="NCBI Taxonomy" id="2762246"/>
    <lineage>
        <taxon>Bacteria</taxon>
        <taxon>Bacillati</taxon>
        <taxon>Bacillota</taxon>
        <taxon>Clostridia</taxon>
        <taxon>Eubacteriales</taxon>
        <taxon>Clostridiaceae</taxon>
        <taxon>Clostridium</taxon>
    </lineage>
</organism>
<name>A0ABR8Q1W1_9CLOT</name>
<reference evidence="3 4" key="1">
    <citation type="submission" date="2020-08" db="EMBL/GenBank/DDBJ databases">
        <title>A Genomic Blueprint of the Chicken Gut Microbiome.</title>
        <authorList>
            <person name="Gilroy R."/>
            <person name="Ravi A."/>
            <person name="Getino M."/>
            <person name="Pursley I."/>
            <person name="Horton D.L."/>
            <person name="Alikhan N.-F."/>
            <person name="Baker D."/>
            <person name="Gharbi K."/>
            <person name="Hall N."/>
            <person name="Watson M."/>
            <person name="Adriaenssens E.M."/>
            <person name="Foster-Nyarko E."/>
            <person name="Jarju S."/>
            <person name="Secka A."/>
            <person name="Antonio M."/>
            <person name="Oren A."/>
            <person name="Chaudhuri R."/>
            <person name="La Ragione R.M."/>
            <person name="Hildebrand F."/>
            <person name="Pallen M.J."/>
        </authorList>
    </citation>
    <scope>NUCLEOTIDE SEQUENCE [LARGE SCALE GENOMIC DNA]</scope>
    <source>
        <strain evidence="3 4">Sa3CUN1</strain>
    </source>
</reference>
<dbReference type="InterPro" id="IPR052673">
    <property type="entry name" value="Ni-siroh_cyclase_CfbD"/>
</dbReference>
<keyword evidence="4" id="KW-1185">Reference proteome</keyword>
<evidence type="ECO:0000259" key="2">
    <source>
        <dbReference type="Pfam" id="PF00148"/>
    </source>
</evidence>
<dbReference type="SUPFAM" id="SSF53807">
    <property type="entry name" value="Helical backbone' metal receptor"/>
    <property type="match status" value="1"/>
</dbReference>
<evidence type="ECO:0000313" key="3">
    <source>
        <dbReference type="EMBL" id="MBD7914408.1"/>
    </source>
</evidence>
<dbReference type="Pfam" id="PF00148">
    <property type="entry name" value="Oxidored_nitro"/>
    <property type="match status" value="1"/>
</dbReference>
<dbReference type="PANTHER" id="PTHR42846">
    <property type="entry name" value="NI-SIROHYDROCHLORIN A,C-DIAMIDE REDUCTIVE CYCLASE COMPLEX, COMPONENT CFBD"/>
    <property type="match status" value="1"/>
</dbReference>
<feature type="domain" description="Nitrogenase/oxidoreductase component 1" evidence="2">
    <location>
        <begin position="33"/>
        <end position="376"/>
    </location>
</feature>
<proteinExistence type="predicted"/>
<evidence type="ECO:0000313" key="4">
    <source>
        <dbReference type="Proteomes" id="UP000640335"/>
    </source>
</evidence>
<dbReference type="Gene3D" id="3.40.50.12380">
    <property type="entry name" value="Nitrogenase MoFe cofactor biosynthesis protein NifE, C-terminal"/>
    <property type="match status" value="1"/>
</dbReference>
<keyword evidence="1" id="KW-0175">Coiled coil</keyword>
<dbReference type="Proteomes" id="UP000640335">
    <property type="component" value="Unassembled WGS sequence"/>
</dbReference>
<gene>
    <name evidence="3" type="ORF">H9660_04550</name>
</gene>
<feature type="coiled-coil region" evidence="1">
    <location>
        <begin position="269"/>
        <end position="296"/>
    </location>
</feature>
<evidence type="ECO:0000256" key="1">
    <source>
        <dbReference type="SAM" id="Coils"/>
    </source>
</evidence>